<dbReference type="CDD" id="cd00130">
    <property type="entry name" value="PAS"/>
    <property type="match status" value="1"/>
</dbReference>
<proteinExistence type="predicted"/>
<sequence length="72" mass="8393">MEKIKNMKKVKKRKKLIFKPDKIIAEQKAIFASVGDHIMGLVVVDKTGRIIRVNQAFETLTGWKEKKWLINL</sequence>
<dbReference type="Pfam" id="PF13188">
    <property type="entry name" value="PAS_8"/>
    <property type="match status" value="1"/>
</dbReference>
<accession>A0A1F6G0Z6</accession>
<dbReference type="AlphaFoldDB" id="A0A1F6G0Z6"/>
<feature type="domain" description="PAS" evidence="1">
    <location>
        <begin position="40"/>
        <end position="65"/>
    </location>
</feature>
<dbReference type="NCBIfam" id="TIGR00229">
    <property type="entry name" value="sensory_box"/>
    <property type="match status" value="1"/>
</dbReference>
<organism evidence="2 3">
    <name type="scientific">Candidatus Kuenenbacteria bacterium RIFCSPLOWO2_02_FULL_42_16</name>
    <dbReference type="NCBI Taxonomy" id="1798564"/>
    <lineage>
        <taxon>Bacteria</taxon>
        <taxon>Candidatus Kueneniibacteriota</taxon>
    </lineage>
</organism>
<dbReference type="EMBL" id="MFMZ01000002">
    <property type="protein sequence ID" value="OGG91783.1"/>
    <property type="molecule type" value="Genomic_DNA"/>
</dbReference>
<dbReference type="SUPFAM" id="SSF55785">
    <property type="entry name" value="PYP-like sensor domain (PAS domain)"/>
    <property type="match status" value="1"/>
</dbReference>
<evidence type="ECO:0000313" key="3">
    <source>
        <dbReference type="Proteomes" id="UP000177998"/>
    </source>
</evidence>
<gene>
    <name evidence="2" type="ORF">A3H55_02730</name>
</gene>
<dbReference type="InterPro" id="IPR035965">
    <property type="entry name" value="PAS-like_dom_sf"/>
</dbReference>
<name>A0A1F6G0Z6_9BACT</name>
<dbReference type="Proteomes" id="UP000177998">
    <property type="component" value="Unassembled WGS sequence"/>
</dbReference>
<comment type="caution">
    <text evidence="2">The sequence shown here is derived from an EMBL/GenBank/DDBJ whole genome shotgun (WGS) entry which is preliminary data.</text>
</comment>
<reference evidence="2 3" key="1">
    <citation type="journal article" date="2016" name="Nat. Commun.">
        <title>Thousands of microbial genomes shed light on interconnected biogeochemical processes in an aquifer system.</title>
        <authorList>
            <person name="Anantharaman K."/>
            <person name="Brown C.T."/>
            <person name="Hug L.A."/>
            <person name="Sharon I."/>
            <person name="Castelle C.J."/>
            <person name="Probst A.J."/>
            <person name="Thomas B.C."/>
            <person name="Singh A."/>
            <person name="Wilkins M.J."/>
            <person name="Karaoz U."/>
            <person name="Brodie E.L."/>
            <person name="Williams K.H."/>
            <person name="Hubbard S.S."/>
            <person name="Banfield J.F."/>
        </authorList>
    </citation>
    <scope>NUCLEOTIDE SEQUENCE [LARGE SCALE GENOMIC DNA]</scope>
</reference>
<evidence type="ECO:0000313" key="2">
    <source>
        <dbReference type="EMBL" id="OGG91783.1"/>
    </source>
</evidence>
<evidence type="ECO:0000259" key="1">
    <source>
        <dbReference type="Pfam" id="PF13188"/>
    </source>
</evidence>
<dbReference type="Gene3D" id="3.30.450.20">
    <property type="entry name" value="PAS domain"/>
    <property type="match status" value="1"/>
</dbReference>
<dbReference type="InterPro" id="IPR000014">
    <property type="entry name" value="PAS"/>
</dbReference>
<protein>
    <recommendedName>
        <fullName evidence="1">PAS domain-containing protein</fullName>
    </recommendedName>
</protein>